<keyword evidence="1" id="KW-0472">Membrane</keyword>
<feature type="transmembrane region" description="Helical" evidence="1">
    <location>
        <begin position="150"/>
        <end position="170"/>
    </location>
</feature>
<accession>A0A286GL16</accession>
<keyword evidence="3" id="KW-1185">Reference proteome</keyword>
<organism evidence="2 3">
    <name type="scientific">Spirosoma fluviale</name>
    <dbReference type="NCBI Taxonomy" id="1597977"/>
    <lineage>
        <taxon>Bacteria</taxon>
        <taxon>Pseudomonadati</taxon>
        <taxon>Bacteroidota</taxon>
        <taxon>Cytophagia</taxon>
        <taxon>Cytophagales</taxon>
        <taxon>Cytophagaceae</taxon>
        <taxon>Spirosoma</taxon>
    </lineage>
</organism>
<keyword evidence="1" id="KW-0812">Transmembrane</keyword>
<dbReference type="EMBL" id="OCNH01000004">
    <property type="protein sequence ID" value="SOD95664.1"/>
    <property type="molecule type" value="Genomic_DNA"/>
</dbReference>
<keyword evidence="1" id="KW-1133">Transmembrane helix</keyword>
<protein>
    <submittedName>
        <fullName evidence="2">HupE / UreJ protein</fullName>
    </submittedName>
</protein>
<reference evidence="3" key="1">
    <citation type="submission" date="2017-09" db="EMBL/GenBank/DDBJ databases">
        <authorList>
            <person name="Varghese N."/>
            <person name="Submissions S."/>
        </authorList>
    </citation>
    <scope>NUCLEOTIDE SEQUENCE [LARGE SCALE GENOMIC DNA]</scope>
    <source>
        <strain evidence="3">DSM 29961</strain>
    </source>
</reference>
<feature type="transmembrane region" description="Helical" evidence="1">
    <location>
        <begin position="110"/>
        <end position="130"/>
    </location>
</feature>
<feature type="transmembrane region" description="Helical" evidence="1">
    <location>
        <begin position="177"/>
        <end position="195"/>
    </location>
</feature>
<dbReference type="RefSeq" id="WP_097129304.1">
    <property type="nucleotide sequence ID" value="NZ_OCNH01000004.1"/>
</dbReference>
<dbReference type="InterPro" id="IPR032809">
    <property type="entry name" value="Put_HupE_UreJ"/>
</dbReference>
<evidence type="ECO:0000256" key="1">
    <source>
        <dbReference type="SAM" id="Phobius"/>
    </source>
</evidence>
<dbReference type="AlphaFoldDB" id="A0A286GL16"/>
<evidence type="ECO:0000313" key="3">
    <source>
        <dbReference type="Proteomes" id="UP000219452"/>
    </source>
</evidence>
<feature type="transmembrane region" description="Helical" evidence="1">
    <location>
        <begin position="43"/>
        <end position="65"/>
    </location>
</feature>
<dbReference type="OrthoDB" id="9808870at2"/>
<dbReference type="Proteomes" id="UP000219452">
    <property type="component" value="Unassembled WGS sequence"/>
</dbReference>
<sequence>MDDFFIYLSLGFEHITDPRGYDHVLFVIALCAVYTLPQWRQVIILVTAFTIGHSLTLALATLQLIQYKTALIELLIPVTILITAIANFFFEEPKTWLTPDRPQKRSWRYVLALLFGLIHGMGFSNYLRSLLGREANIIKPLLAFNIGLEIGQLVIVALILGAAFIIIEFAKVSRLRWTLIISGIVAGMALSLIIGNDYLQELLE</sequence>
<dbReference type="Pfam" id="PF13795">
    <property type="entry name" value="HupE_UreJ_2"/>
    <property type="match status" value="1"/>
</dbReference>
<name>A0A286GL16_9BACT</name>
<proteinExistence type="predicted"/>
<feature type="transmembrane region" description="Helical" evidence="1">
    <location>
        <begin position="20"/>
        <end position="36"/>
    </location>
</feature>
<gene>
    <name evidence="2" type="ORF">SAMN06269250_4940</name>
</gene>
<evidence type="ECO:0000313" key="2">
    <source>
        <dbReference type="EMBL" id="SOD95664.1"/>
    </source>
</evidence>
<feature type="transmembrane region" description="Helical" evidence="1">
    <location>
        <begin position="71"/>
        <end position="90"/>
    </location>
</feature>